<dbReference type="SUPFAM" id="SSF51735">
    <property type="entry name" value="NAD(P)-binding Rossmann-fold domains"/>
    <property type="match status" value="1"/>
</dbReference>
<dbReference type="Pfam" id="PF13561">
    <property type="entry name" value="adh_short_C2"/>
    <property type="match status" value="1"/>
</dbReference>
<organism evidence="4 5">
    <name type="scientific">Propioniciclava soli</name>
    <dbReference type="NCBI Taxonomy" id="2775081"/>
    <lineage>
        <taxon>Bacteria</taxon>
        <taxon>Bacillati</taxon>
        <taxon>Actinomycetota</taxon>
        <taxon>Actinomycetes</taxon>
        <taxon>Propionibacteriales</taxon>
        <taxon>Propionibacteriaceae</taxon>
        <taxon>Propioniciclava</taxon>
    </lineage>
</organism>
<evidence type="ECO:0000256" key="1">
    <source>
        <dbReference type="ARBA" id="ARBA00006484"/>
    </source>
</evidence>
<dbReference type="InterPro" id="IPR057326">
    <property type="entry name" value="KR_dom"/>
</dbReference>
<dbReference type="SMART" id="SM00822">
    <property type="entry name" value="PKS_KR"/>
    <property type="match status" value="1"/>
</dbReference>
<evidence type="ECO:0000313" key="5">
    <source>
        <dbReference type="Proteomes" id="UP001434337"/>
    </source>
</evidence>
<dbReference type="PANTHER" id="PTHR42760">
    <property type="entry name" value="SHORT-CHAIN DEHYDROGENASES/REDUCTASES FAMILY MEMBER"/>
    <property type="match status" value="1"/>
</dbReference>
<dbReference type="CDD" id="cd05233">
    <property type="entry name" value="SDR_c"/>
    <property type="match status" value="1"/>
</dbReference>
<dbReference type="PANTHER" id="PTHR42760:SF40">
    <property type="entry name" value="3-OXOACYL-[ACYL-CARRIER-PROTEIN] REDUCTASE, CHLOROPLASTIC"/>
    <property type="match status" value="1"/>
</dbReference>
<evidence type="ECO:0000256" key="2">
    <source>
        <dbReference type="SAM" id="MobiDB-lite"/>
    </source>
</evidence>
<feature type="region of interest" description="Disordered" evidence="2">
    <location>
        <begin position="253"/>
        <end position="274"/>
    </location>
</feature>
<dbReference type="Gene3D" id="3.40.50.720">
    <property type="entry name" value="NAD(P)-binding Rossmann-like Domain"/>
    <property type="match status" value="1"/>
</dbReference>
<dbReference type="InterPro" id="IPR036291">
    <property type="entry name" value="NAD(P)-bd_dom_sf"/>
</dbReference>
<accession>A0ABZ3CAL6</accession>
<gene>
    <name evidence="4" type="ORF">PCC79_06370</name>
</gene>
<keyword evidence="5" id="KW-1185">Reference proteome</keyword>
<dbReference type="InterPro" id="IPR002347">
    <property type="entry name" value="SDR_fam"/>
</dbReference>
<dbReference type="EMBL" id="CP115965">
    <property type="protein sequence ID" value="WZW99814.1"/>
    <property type="molecule type" value="Genomic_DNA"/>
</dbReference>
<reference evidence="4 5" key="1">
    <citation type="journal article" date="2023" name="Environ Microbiome">
        <title>A coral-associated actinobacterium mitigates coral bleaching under heat stress.</title>
        <authorList>
            <person name="Li J."/>
            <person name="Zou Y."/>
            <person name="Li Q."/>
            <person name="Zhang J."/>
            <person name="Bourne D.G."/>
            <person name="Lyu Y."/>
            <person name="Liu C."/>
            <person name="Zhang S."/>
        </authorList>
    </citation>
    <scope>NUCLEOTIDE SEQUENCE [LARGE SCALE GENOMIC DNA]</scope>
    <source>
        <strain evidence="4 5">SCSIO 13291</strain>
    </source>
</reference>
<dbReference type="PROSITE" id="PS00061">
    <property type="entry name" value="ADH_SHORT"/>
    <property type="match status" value="1"/>
</dbReference>
<dbReference type="NCBIfam" id="NF009466">
    <property type="entry name" value="PRK12826.1-2"/>
    <property type="match status" value="1"/>
</dbReference>
<evidence type="ECO:0000259" key="3">
    <source>
        <dbReference type="SMART" id="SM00822"/>
    </source>
</evidence>
<feature type="domain" description="Ketoreductase" evidence="3">
    <location>
        <begin position="8"/>
        <end position="187"/>
    </location>
</feature>
<feature type="compositionally biased region" description="Pro residues" evidence="2">
    <location>
        <begin position="264"/>
        <end position="274"/>
    </location>
</feature>
<dbReference type="Proteomes" id="UP001434337">
    <property type="component" value="Chromosome"/>
</dbReference>
<name>A0ABZ3CAL6_9ACTN</name>
<proteinExistence type="inferred from homology"/>
<protein>
    <submittedName>
        <fullName evidence="4">SDR family NAD(P)-dependent oxidoreductase</fullName>
    </submittedName>
</protein>
<evidence type="ECO:0000313" key="4">
    <source>
        <dbReference type="EMBL" id="WZW99814.1"/>
    </source>
</evidence>
<dbReference type="InterPro" id="IPR020904">
    <property type="entry name" value="Sc_DH/Rdtase_CS"/>
</dbReference>
<sequence length="274" mass="28001">MQINLSGRVALVTGAGRGIGRAIALAFAAEGCTVAAVDVDAAGLDELADELAAFGTGHVTVACDIRDPRAVDAAVADVVARCGTVDIAVNNAGVNRLGPVESFSDADWNLLVDVNLTGTFHVCRAVVPVMKVQRRGRILNAASFAAVIPSAGSAAYAATKAAVVQFTRTLAGELGPWNITANAYAPGMVPTAMNGFHHLPAAAQDRLLDTLTVRRWGTPEDITGLLCFLASDEASYLTGTLVDVSGGKFATQFPQDAHGDAAAPPAPPPGSGVL</sequence>
<dbReference type="PRINTS" id="PR00080">
    <property type="entry name" value="SDRFAMILY"/>
</dbReference>
<dbReference type="PRINTS" id="PR00081">
    <property type="entry name" value="GDHRDH"/>
</dbReference>
<dbReference type="RefSeq" id="WP_232548266.1">
    <property type="nucleotide sequence ID" value="NZ_CP115965.1"/>
</dbReference>
<comment type="similarity">
    <text evidence="1">Belongs to the short-chain dehydrogenases/reductases (SDR) family.</text>
</comment>